<dbReference type="Proteomes" id="UP001457282">
    <property type="component" value="Unassembled WGS sequence"/>
</dbReference>
<evidence type="ECO:0000256" key="10">
    <source>
        <dbReference type="SAM" id="MobiDB-lite"/>
    </source>
</evidence>
<dbReference type="GO" id="GO:0008270">
    <property type="term" value="F:zinc ion binding"/>
    <property type="evidence" value="ECO:0007669"/>
    <property type="project" value="InterPro"/>
</dbReference>
<dbReference type="AlphaFoldDB" id="A0AAW1XCX4"/>
<dbReference type="Pfam" id="PF00856">
    <property type="entry name" value="SET"/>
    <property type="match status" value="1"/>
</dbReference>
<comment type="caution">
    <text evidence="15">The sequence shown here is derived from an EMBL/GenBank/DDBJ whole genome shotgun (WGS) entry which is preliminary data.</text>
</comment>
<dbReference type="SMART" id="SM00317">
    <property type="entry name" value="SET"/>
    <property type="match status" value="1"/>
</dbReference>
<keyword evidence="8" id="KW-0137">Centromere</keyword>
<dbReference type="InterPro" id="IPR036987">
    <property type="entry name" value="SRA-YDG_sf"/>
</dbReference>
<dbReference type="InterPro" id="IPR007728">
    <property type="entry name" value="Pre-SET_dom"/>
</dbReference>
<protein>
    <recommendedName>
        <fullName evidence="17">Histone-lysine N-methyltransferase, H3 lysine-9 specific SUVH4</fullName>
    </recommendedName>
</protein>
<keyword evidence="6" id="KW-0156">Chromatin regulator</keyword>
<dbReference type="PROSITE" id="PS51575">
    <property type="entry name" value="SAM_MT43_SUVAR39_2"/>
    <property type="match status" value="1"/>
</dbReference>
<feature type="compositionally biased region" description="Polar residues" evidence="10">
    <location>
        <begin position="66"/>
        <end position="75"/>
    </location>
</feature>
<dbReference type="SUPFAM" id="SSF88697">
    <property type="entry name" value="PUA domain-like"/>
    <property type="match status" value="1"/>
</dbReference>
<dbReference type="SUPFAM" id="SSF82199">
    <property type="entry name" value="SET domain"/>
    <property type="match status" value="1"/>
</dbReference>
<dbReference type="InterPro" id="IPR025794">
    <property type="entry name" value="H3-K9-MeTrfase_plant"/>
</dbReference>
<dbReference type="Gene3D" id="2.170.270.10">
    <property type="entry name" value="SET domain"/>
    <property type="match status" value="1"/>
</dbReference>
<keyword evidence="16" id="KW-1185">Reference proteome</keyword>
<dbReference type="InterPro" id="IPR051357">
    <property type="entry name" value="H3K9_HMTase_SUVAR3-9"/>
</dbReference>
<feature type="domain" description="Post-SET" evidence="13">
    <location>
        <begin position="653"/>
        <end position="669"/>
    </location>
</feature>
<dbReference type="SMART" id="SM00468">
    <property type="entry name" value="PreSET"/>
    <property type="match status" value="1"/>
</dbReference>
<comment type="subcellular location">
    <subcellularLocation>
        <location evidence="1">Chromosome</location>
        <location evidence="1">Centromere</location>
    </subcellularLocation>
    <subcellularLocation>
        <location evidence="9">Nucleus</location>
    </subcellularLocation>
</comment>
<evidence type="ECO:0000256" key="5">
    <source>
        <dbReference type="ARBA" id="ARBA00022691"/>
    </source>
</evidence>
<dbReference type="PROSITE" id="PS50867">
    <property type="entry name" value="PRE_SET"/>
    <property type="match status" value="1"/>
</dbReference>
<dbReference type="InterPro" id="IPR003105">
    <property type="entry name" value="SRA_YDG"/>
</dbReference>
<evidence type="ECO:0008006" key="17">
    <source>
        <dbReference type="Google" id="ProtNLM"/>
    </source>
</evidence>
<dbReference type="SMART" id="SM00466">
    <property type="entry name" value="SRA"/>
    <property type="match status" value="1"/>
</dbReference>
<dbReference type="SMART" id="SM00508">
    <property type="entry name" value="PostSET"/>
    <property type="match status" value="1"/>
</dbReference>
<keyword evidence="7 9" id="KW-0539">Nucleus</keyword>
<dbReference type="EMBL" id="JBEDUW010000004">
    <property type="protein sequence ID" value="KAK9934263.1"/>
    <property type="molecule type" value="Genomic_DNA"/>
</dbReference>
<dbReference type="GO" id="GO:0032259">
    <property type="term" value="P:methylation"/>
    <property type="evidence" value="ECO:0007669"/>
    <property type="project" value="UniProtKB-KW"/>
</dbReference>
<keyword evidence="2" id="KW-0158">Chromosome</keyword>
<evidence type="ECO:0000256" key="9">
    <source>
        <dbReference type="PROSITE-ProRule" id="PRU00358"/>
    </source>
</evidence>
<sequence length="669" mass="74717">MAASKDSVLERRVSPRLQYARQKPFYGTNRKRIESEATKNGAVDSKKAKVKPSSPATKSESETKKSGTQKVNAGAQNCERETEKLSKQKVDDAEAQDCEAEAKTLDVKERDMSLYAPAGARTDDKGKSFVARLKETLRLFNLRYLHFVQEEEKRCRKLENGNGSLGVLKKQSKRPDLKAISQMLSNNEILYPEKTIGHLPGIEVGQQFFSRAEMVAVGFHAHWLNGIDSIGKSKGKDKYKGYTLPIAVAIVLSGQYEDDVDNSDEIVYTGQGGNDLLGNKRQIKDQVMHLGNLALKNNMEQFVPVRVIRGHKCDTSYTKKVYTYDGLYQVHHYWAEKGAAGFTVFKYRLKRLPGQPKLISNQVYFTNGKGSKAQSELPGLVCKDICNGLESIQVPVTNIIDIPPVAPEGLTYITTIEVAKGVNIPPRARGCNCQGNCTNPRTCSCAQLNGGDFPYVQKDGGRLVEAKAVVFECGPQCGCGPSCVNRTSQRGLKYRLEVFRTHDKGWAVRSWDFIPSGAPVCEYISVLRRNDEIDNISEKENEYVFEIDCWQTMNGIGRREKRMGNVVIPNSDAISENDPEYCYDAGSRGNVARYINHSCEPNLFVQCVLREHHDVRLARIVLFAADNIPPLQELSYDYGYELDSVVGPDGKIKKLFCHCGAAGCRKRLY</sequence>
<evidence type="ECO:0000256" key="4">
    <source>
        <dbReference type="ARBA" id="ARBA00022679"/>
    </source>
</evidence>
<name>A0AAW1XCX4_RUBAR</name>
<accession>A0AAW1XCX4</accession>
<dbReference type="PANTHER" id="PTHR45660:SF94">
    <property type="entry name" value="HISTONE-LYSINE N-METHYLTRANSFERASE, H3 LYSINE-9 SPECIFIC SUVH4"/>
    <property type="match status" value="1"/>
</dbReference>
<dbReference type="PROSITE" id="PS51015">
    <property type="entry name" value="YDG"/>
    <property type="match status" value="1"/>
</dbReference>
<evidence type="ECO:0000259" key="14">
    <source>
        <dbReference type="PROSITE" id="PS51015"/>
    </source>
</evidence>
<evidence type="ECO:0000256" key="8">
    <source>
        <dbReference type="ARBA" id="ARBA00023328"/>
    </source>
</evidence>
<dbReference type="GO" id="GO:0042054">
    <property type="term" value="F:histone methyltransferase activity"/>
    <property type="evidence" value="ECO:0007669"/>
    <property type="project" value="InterPro"/>
</dbReference>
<dbReference type="GO" id="GO:0005634">
    <property type="term" value="C:nucleus"/>
    <property type="evidence" value="ECO:0007669"/>
    <property type="project" value="UniProtKB-SubCell"/>
</dbReference>
<gene>
    <name evidence="15" type="ORF">M0R45_021413</name>
</gene>
<dbReference type="Pfam" id="PF05033">
    <property type="entry name" value="Pre-SET"/>
    <property type="match status" value="1"/>
</dbReference>
<keyword evidence="4" id="KW-0808">Transferase</keyword>
<evidence type="ECO:0000256" key="2">
    <source>
        <dbReference type="ARBA" id="ARBA00022454"/>
    </source>
</evidence>
<feature type="compositionally biased region" description="Basic and acidic residues" evidence="10">
    <location>
        <begin position="78"/>
        <end position="90"/>
    </location>
</feature>
<dbReference type="Pfam" id="PF02182">
    <property type="entry name" value="SAD_SRA"/>
    <property type="match status" value="1"/>
</dbReference>
<evidence type="ECO:0000313" key="16">
    <source>
        <dbReference type="Proteomes" id="UP001457282"/>
    </source>
</evidence>
<keyword evidence="3" id="KW-0489">Methyltransferase</keyword>
<dbReference type="InterPro" id="IPR046341">
    <property type="entry name" value="SET_dom_sf"/>
</dbReference>
<dbReference type="Gene3D" id="2.30.280.10">
    <property type="entry name" value="SRA-YDG"/>
    <property type="match status" value="1"/>
</dbReference>
<proteinExistence type="predicted"/>
<evidence type="ECO:0000259" key="12">
    <source>
        <dbReference type="PROSITE" id="PS50867"/>
    </source>
</evidence>
<dbReference type="PROSITE" id="PS50868">
    <property type="entry name" value="POST_SET"/>
    <property type="match status" value="1"/>
</dbReference>
<evidence type="ECO:0000256" key="7">
    <source>
        <dbReference type="ARBA" id="ARBA00023242"/>
    </source>
</evidence>
<dbReference type="PANTHER" id="PTHR45660">
    <property type="entry name" value="HISTONE-LYSINE N-METHYLTRANSFERASE SETMAR"/>
    <property type="match status" value="1"/>
</dbReference>
<evidence type="ECO:0000313" key="15">
    <source>
        <dbReference type="EMBL" id="KAK9934263.1"/>
    </source>
</evidence>
<evidence type="ECO:0000256" key="1">
    <source>
        <dbReference type="ARBA" id="ARBA00004584"/>
    </source>
</evidence>
<reference evidence="15 16" key="1">
    <citation type="journal article" date="2023" name="G3 (Bethesda)">
        <title>A chromosome-length genome assembly and annotation of blackberry (Rubus argutus, cv. 'Hillquist').</title>
        <authorList>
            <person name="Bruna T."/>
            <person name="Aryal R."/>
            <person name="Dudchenko O."/>
            <person name="Sargent D.J."/>
            <person name="Mead D."/>
            <person name="Buti M."/>
            <person name="Cavallini A."/>
            <person name="Hytonen T."/>
            <person name="Andres J."/>
            <person name="Pham M."/>
            <person name="Weisz D."/>
            <person name="Mascagni F."/>
            <person name="Usai G."/>
            <person name="Natali L."/>
            <person name="Bassil N."/>
            <person name="Fernandez G.E."/>
            <person name="Lomsadze A."/>
            <person name="Armour M."/>
            <person name="Olukolu B."/>
            <person name="Poorten T."/>
            <person name="Britton C."/>
            <person name="Davik J."/>
            <person name="Ashrafi H."/>
            <person name="Aiden E.L."/>
            <person name="Borodovsky M."/>
            <person name="Worthington M."/>
        </authorList>
    </citation>
    <scope>NUCLEOTIDE SEQUENCE [LARGE SCALE GENOMIC DNA]</scope>
    <source>
        <strain evidence="15">PI 553951</strain>
    </source>
</reference>
<evidence type="ECO:0000256" key="6">
    <source>
        <dbReference type="ARBA" id="ARBA00022853"/>
    </source>
</evidence>
<evidence type="ECO:0000259" key="13">
    <source>
        <dbReference type="PROSITE" id="PS50868"/>
    </source>
</evidence>
<keyword evidence="5" id="KW-0949">S-adenosyl-L-methionine</keyword>
<dbReference type="PROSITE" id="PS50280">
    <property type="entry name" value="SET"/>
    <property type="match status" value="1"/>
</dbReference>
<feature type="domain" description="SET" evidence="11">
    <location>
        <begin position="494"/>
        <end position="639"/>
    </location>
</feature>
<dbReference type="GO" id="GO:0003690">
    <property type="term" value="F:double-stranded DNA binding"/>
    <property type="evidence" value="ECO:0007669"/>
    <property type="project" value="TreeGrafter"/>
</dbReference>
<dbReference type="InterPro" id="IPR001214">
    <property type="entry name" value="SET_dom"/>
</dbReference>
<feature type="domain" description="Pre-SET" evidence="12">
    <location>
        <begin position="429"/>
        <end position="491"/>
    </location>
</feature>
<organism evidence="15 16">
    <name type="scientific">Rubus argutus</name>
    <name type="common">Southern blackberry</name>
    <dbReference type="NCBI Taxonomy" id="59490"/>
    <lineage>
        <taxon>Eukaryota</taxon>
        <taxon>Viridiplantae</taxon>
        <taxon>Streptophyta</taxon>
        <taxon>Embryophyta</taxon>
        <taxon>Tracheophyta</taxon>
        <taxon>Spermatophyta</taxon>
        <taxon>Magnoliopsida</taxon>
        <taxon>eudicotyledons</taxon>
        <taxon>Gunneridae</taxon>
        <taxon>Pentapetalae</taxon>
        <taxon>rosids</taxon>
        <taxon>fabids</taxon>
        <taxon>Rosales</taxon>
        <taxon>Rosaceae</taxon>
        <taxon>Rosoideae</taxon>
        <taxon>Rosoideae incertae sedis</taxon>
        <taxon>Rubus</taxon>
    </lineage>
</organism>
<feature type="domain" description="YDG" evidence="14">
    <location>
        <begin position="197"/>
        <end position="351"/>
    </location>
</feature>
<dbReference type="InterPro" id="IPR015947">
    <property type="entry name" value="PUA-like_sf"/>
</dbReference>
<dbReference type="InterPro" id="IPR003616">
    <property type="entry name" value="Post-SET_dom"/>
</dbReference>
<evidence type="ECO:0000256" key="3">
    <source>
        <dbReference type="ARBA" id="ARBA00022603"/>
    </source>
</evidence>
<feature type="region of interest" description="Disordered" evidence="10">
    <location>
        <begin position="1"/>
        <end position="90"/>
    </location>
</feature>
<dbReference type="GO" id="GO:0000775">
    <property type="term" value="C:chromosome, centromeric region"/>
    <property type="evidence" value="ECO:0007669"/>
    <property type="project" value="UniProtKB-SubCell"/>
</dbReference>
<evidence type="ECO:0000259" key="11">
    <source>
        <dbReference type="PROSITE" id="PS50280"/>
    </source>
</evidence>